<evidence type="ECO:0000256" key="1">
    <source>
        <dbReference type="ARBA" id="ARBA00001954"/>
    </source>
</evidence>
<comment type="cofactor">
    <cofactor evidence="1">
        <name>Fe(2+)</name>
        <dbReference type="ChEBI" id="CHEBI:29033"/>
    </cofactor>
</comment>
<keyword evidence="2" id="KW-0560">Oxidoreductase</keyword>
<evidence type="ECO:0000313" key="6">
    <source>
        <dbReference type="Proteomes" id="UP000318141"/>
    </source>
</evidence>
<dbReference type="GO" id="GO:0017000">
    <property type="term" value="P:antibiotic biosynthetic process"/>
    <property type="evidence" value="ECO:0007669"/>
    <property type="project" value="UniProtKB-KW"/>
</dbReference>
<dbReference type="EMBL" id="VLJN01000045">
    <property type="protein sequence ID" value="TWG80359.1"/>
    <property type="molecule type" value="Genomic_DNA"/>
</dbReference>
<dbReference type="Gene3D" id="3.60.130.10">
    <property type="entry name" value="Clavaminate synthase-like"/>
    <property type="match status" value="1"/>
</dbReference>
<dbReference type="PANTHER" id="PTHR10696:SF56">
    <property type="entry name" value="TAUD_TFDA-LIKE DOMAIN-CONTAINING PROTEIN"/>
    <property type="match status" value="1"/>
</dbReference>
<dbReference type="Proteomes" id="UP000318141">
    <property type="component" value="Unassembled WGS sequence"/>
</dbReference>
<keyword evidence="5" id="KW-0223">Dioxygenase</keyword>
<keyword evidence="6" id="KW-1185">Reference proteome</keyword>
<dbReference type="AlphaFoldDB" id="A0A562B5V2"/>
<dbReference type="Pfam" id="PF02668">
    <property type="entry name" value="TauD"/>
    <property type="match status" value="1"/>
</dbReference>
<comment type="caution">
    <text evidence="5">The sequence shown here is derived from an EMBL/GenBank/DDBJ whole genome shotgun (WGS) entry which is preliminary data.</text>
</comment>
<reference evidence="5 6" key="1">
    <citation type="submission" date="2019-07" db="EMBL/GenBank/DDBJ databases">
        <title>Genome sequencing of lignin-degrading bacterial isolates.</title>
        <authorList>
            <person name="Gladden J."/>
        </authorList>
    </citation>
    <scope>NUCLEOTIDE SEQUENCE [LARGE SCALE GENOMIC DNA]</scope>
    <source>
        <strain evidence="5 6">J11</strain>
    </source>
</reference>
<dbReference type="PANTHER" id="PTHR10696">
    <property type="entry name" value="GAMMA-BUTYROBETAINE HYDROXYLASE-RELATED"/>
    <property type="match status" value="1"/>
</dbReference>
<dbReference type="GO" id="GO:0016706">
    <property type="term" value="F:2-oxoglutarate-dependent dioxygenase activity"/>
    <property type="evidence" value="ECO:0007669"/>
    <property type="project" value="UniProtKB-ARBA"/>
</dbReference>
<dbReference type="InterPro" id="IPR050411">
    <property type="entry name" value="AlphaKG_dependent_hydroxylases"/>
</dbReference>
<accession>A0A562B5V2</accession>
<dbReference type="InterPro" id="IPR003819">
    <property type="entry name" value="TauD/TfdA-like"/>
</dbReference>
<evidence type="ECO:0000259" key="4">
    <source>
        <dbReference type="Pfam" id="PF02668"/>
    </source>
</evidence>
<dbReference type="InterPro" id="IPR042098">
    <property type="entry name" value="TauD-like_sf"/>
</dbReference>
<dbReference type="SUPFAM" id="SSF51197">
    <property type="entry name" value="Clavaminate synthase-like"/>
    <property type="match status" value="1"/>
</dbReference>
<keyword evidence="3" id="KW-0045">Antibiotic biosynthesis</keyword>
<protein>
    <submittedName>
        <fullName evidence="5">Alpha-ketoglutarate-dependent taurine dioxygenase</fullName>
    </submittedName>
</protein>
<gene>
    <name evidence="5" type="ORF">L602_000500000050</name>
</gene>
<proteinExistence type="predicted"/>
<evidence type="ECO:0000313" key="5">
    <source>
        <dbReference type="EMBL" id="TWG80359.1"/>
    </source>
</evidence>
<organism evidence="5 6">
    <name type="scientific">Cupriavidus gilardii J11</name>
    <dbReference type="NCBI Taxonomy" id="936133"/>
    <lineage>
        <taxon>Bacteria</taxon>
        <taxon>Pseudomonadati</taxon>
        <taxon>Pseudomonadota</taxon>
        <taxon>Betaproteobacteria</taxon>
        <taxon>Burkholderiales</taxon>
        <taxon>Burkholderiaceae</taxon>
        <taxon>Cupriavidus</taxon>
    </lineage>
</organism>
<evidence type="ECO:0000256" key="2">
    <source>
        <dbReference type="ARBA" id="ARBA00023002"/>
    </source>
</evidence>
<feature type="domain" description="TauD/TfdA-like" evidence="4">
    <location>
        <begin position="58"/>
        <end position="309"/>
    </location>
</feature>
<sequence>MTATQAIRPVAGGWSRRDVEQDDSWIHHLGDAEIAALEQALRHALQTGKGMFGMSVEDFPLDPQVRERLVGMVNETQRGFGFKLLRGFPVDRWSRDELRLLFWGIGLTLGVPRPQGKASQFISDVRDAGGTYRSSTGRGYNTRSGLDFHADGSDMVGLFCVRTARSGGSSLISSSIAAHNEMVRLRPDLVAELYAPMIFSRQGEEAPEEEPYYSAPIFGIRDGHFACRHIRNHIKGAQQTFADIPRLTPRQIEALDLFDQLLAREDLCYHMWLQPGDIQLVNNHIVLHSRTEYEDYDEPDRKRHLFRLWLSLPQAQPLPQGWLDAYKDVDRACVRGGFRGIGITPEIRAFEARIAKAHGMQLRIYPEKEAA</sequence>
<name>A0A562B5V2_9BURK</name>
<evidence type="ECO:0000256" key="3">
    <source>
        <dbReference type="ARBA" id="ARBA00023194"/>
    </source>
</evidence>